<reference evidence="4" key="1">
    <citation type="submission" date="2019-11" db="EMBL/GenBank/DDBJ databases">
        <title>Description of Pedobacter sp. LMG 31464T.</title>
        <authorList>
            <person name="Carlier A."/>
            <person name="Qi S."/>
            <person name="Vandamme P."/>
        </authorList>
    </citation>
    <scope>NUCLEOTIDE SEQUENCE</scope>
    <source>
        <strain evidence="4">LMG 31464</strain>
    </source>
</reference>
<proteinExistence type="inferred from homology"/>
<dbReference type="InterPro" id="IPR013783">
    <property type="entry name" value="Ig-like_fold"/>
</dbReference>
<evidence type="ECO:0000256" key="2">
    <source>
        <dbReference type="SAM" id="SignalP"/>
    </source>
</evidence>
<dbReference type="Proteomes" id="UP000601055">
    <property type="component" value="Unassembled WGS sequence"/>
</dbReference>
<dbReference type="Pfam" id="PF00722">
    <property type="entry name" value="Glyco_hydro_16"/>
    <property type="match status" value="1"/>
</dbReference>
<feature type="signal peptide" evidence="2">
    <location>
        <begin position="1"/>
        <end position="26"/>
    </location>
</feature>
<evidence type="ECO:0000259" key="3">
    <source>
        <dbReference type="PROSITE" id="PS51762"/>
    </source>
</evidence>
<dbReference type="PROSITE" id="PS51762">
    <property type="entry name" value="GH16_2"/>
    <property type="match status" value="1"/>
</dbReference>
<dbReference type="RefSeq" id="WP_182921529.1">
    <property type="nucleotide sequence ID" value="NZ_WNXD01000001.1"/>
</dbReference>
<keyword evidence="5" id="KW-1185">Reference proteome</keyword>
<dbReference type="InterPro" id="IPR022409">
    <property type="entry name" value="PKD/Chitinase_dom"/>
</dbReference>
<feature type="chain" id="PRO_5038070412" evidence="2">
    <location>
        <begin position="27"/>
        <end position="364"/>
    </location>
</feature>
<dbReference type="InterPro" id="IPR013320">
    <property type="entry name" value="ConA-like_dom_sf"/>
</dbReference>
<dbReference type="SUPFAM" id="SSF49899">
    <property type="entry name" value="Concanavalin A-like lectins/glucanases"/>
    <property type="match status" value="1"/>
</dbReference>
<feature type="domain" description="GH16" evidence="3">
    <location>
        <begin position="75"/>
        <end position="364"/>
    </location>
</feature>
<evidence type="ECO:0000313" key="4">
    <source>
        <dbReference type="EMBL" id="MBB2144857.1"/>
    </source>
</evidence>
<dbReference type="InterPro" id="IPR000757">
    <property type="entry name" value="Beta-glucanase-like"/>
</dbReference>
<dbReference type="InterPro" id="IPR035986">
    <property type="entry name" value="PKD_dom_sf"/>
</dbReference>
<dbReference type="CDD" id="cd08023">
    <property type="entry name" value="GH16_laminarinase_like"/>
    <property type="match status" value="1"/>
</dbReference>
<dbReference type="FunFam" id="2.60.40.10:FF:000257">
    <property type="entry name" value="Dyslexia-associated protein KIAA0319-like"/>
    <property type="match status" value="1"/>
</dbReference>
<comment type="similarity">
    <text evidence="1">Belongs to the glycosyl hydrolase 16 family.</text>
</comment>
<dbReference type="PANTHER" id="PTHR10963:SF55">
    <property type="entry name" value="GLYCOSIDE HYDROLASE FAMILY 16 PROTEIN"/>
    <property type="match status" value="1"/>
</dbReference>
<dbReference type="SMART" id="SM00089">
    <property type="entry name" value="PKD"/>
    <property type="match status" value="1"/>
</dbReference>
<sequence length="364" mass="39402">MKNIISLKNSLKAVLFLSILSFSLLSCSKKGDTPAAPANKVPFANAGADQTITLPVNTVILTGSGTDADGTIASYLWTYISGPSTYTIATPAQAQTSINNLVQGTYLFELRVTDNQGATGRIVVTITVNPKAGTLIFEDNFNTTGGFDNTKWSYCSRSTPAWASYLTSSSDYASLDGSNLVLKMDNKVIAGDAVPYHSGGIETMGKFSFLYGKVEVRAKFTQGTGSWPAIWMMPVTSTYGGWPNSGEIDIMEHVNNENVIHQTVHNGAVTNASGVSSVTTASSYNTSDYNTYSIIWTETKIEFYVNDVLKSTYNKPANATSAQWPYDKPFYLILNQSGGLGWPGAINNSHLPFQMQVDWVKISQ</sequence>
<dbReference type="InterPro" id="IPR050546">
    <property type="entry name" value="Glycosyl_Hydrlase_16"/>
</dbReference>
<keyword evidence="2" id="KW-0732">Signal</keyword>
<dbReference type="GO" id="GO:0005975">
    <property type="term" value="P:carbohydrate metabolic process"/>
    <property type="evidence" value="ECO:0007669"/>
    <property type="project" value="InterPro"/>
</dbReference>
<dbReference type="PANTHER" id="PTHR10963">
    <property type="entry name" value="GLYCOSYL HYDROLASE-RELATED"/>
    <property type="match status" value="1"/>
</dbReference>
<dbReference type="PROSITE" id="PS51257">
    <property type="entry name" value="PROKAR_LIPOPROTEIN"/>
    <property type="match status" value="1"/>
</dbReference>
<accession>A0A923DVT5</accession>
<dbReference type="Gene3D" id="2.60.120.200">
    <property type="match status" value="1"/>
</dbReference>
<gene>
    <name evidence="4" type="ORF">GM921_05145</name>
</gene>
<dbReference type="Gene3D" id="2.60.40.10">
    <property type="entry name" value="Immunoglobulins"/>
    <property type="match status" value="1"/>
</dbReference>
<dbReference type="AlphaFoldDB" id="A0A923DVT5"/>
<organism evidence="4 5">
    <name type="scientific">Pedobacter planticolens</name>
    <dbReference type="NCBI Taxonomy" id="2679964"/>
    <lineage>
        <taxon>Bacteria</taxon>
        <taxon>Pseudomonadati</taxon>
        <taxon>Bacteroidota</taxon>
        <taxon>Sphingobacteriia</taxon>
        <taxon>Sphingobacteriales</taxon>
        <taxon>Sphingobacteriaceae</taxon>
        <taxon>Pedobacter</taxon>
    </lineage>
</organism>
<evidence type="ECO:0000256" key="1">
    <source>
        <dbReference type="ARBA" id="ARBA00006865"/>
    </source>
</evidence>
<evidence type="ECO:0000313" key="5">
    <source>
        <dbReference type="Proteomes" id="UP000601055"/>
    </source>
</evidence>
<dbReference type="SUPFAM" id="SSF49299">
    <property type="entry name" value="PKD domain"/>
    <property type="match status" value="1"/>
</dbReference>
<dbReference type="GO" id="GO:0004553">
    <property type="term" value="F:hydrolase activity, hydrolyzing O-glycosyl compounds"/>
    <property type="evidence" value="ECO:0007669"/>
    <property type="project" value="InterPro"/>
</dbReference>
<comment type="caution">
    <text evidence="4">The sequence shown here is derived from an EMBL/GenBank/DDBJ whole genome shotgun (WGS) entry which is preliminary data.</text>
</comment>
<name>A0A923DVT5_9SPHI</name>
<dbReference type="Pfam" id="PF22352">
    <property type="entry name" value="K319L-like_PKD"/>
    <property type="match status" value="1"/>
</dbReference>
<protein>
    <submittedName>
        <fullName evidence="4">Family 16 glycosylhydrolase</fullName>
    </submittedName>
</protein>
<dbReference type="EMBL" id="WNXD01000001">
    <property type="protein sequence ID" value="MBB2144857.1"/>
    <property type="molecule type" value="Genomic_DNA"/>
</dbReference>